<organism evidence="1 2">
    <name type="scientific">Amycolatopsis pretoriensis</name>
    <dbReference type="NCBI Taxonomy" id="218821"/>
    <lineage>
        <taxon>Bacteria</taxon>
        <taxon>Bacillati</taxon>
        <taxon>Actinomycetota</taxon>
        <taxon>Actinomycetes</taxon>
        <taxon>Pseudonocardiales</taxon>
        <taxon>Pseudonocardiaceae</taxon>
        <taxon>Amycolatopsis</taxon>
    </lineage>
</organism>
<evidence type="ECO:0000313" key="2">
    <source>
        <dbReference type="Proteomes" id="UP000198878"/>
    </source>
</evidence>
<accession>A0A1H5RI49</accession>
<protein>
    <submittedName>
        <fullName evidence="1">Arylformamidase</fullName>
    </submittedName>
</protein>
<dbReference type="EMBL" id="FNUJ01000017">
    <property type="protein sequence ID" value="SEF37999.1"/>
    <property type="molecule type" value="Genomic_DNA"/>
</dbReference>
<dbReference type="Gene3D" id="3.50.30.50">
    <property type="entry name" value="Putative cyclase"/>
    <property type="match status" value="1"/>
</dbReference>
<dbReference type="PANTHER" id="PTHR31118:SF12">
    <property type="entry name" value="CYCLASE-LIKE PROTEIN 2"/>
    <property type="match status" value="1"/>
</dbReference>
<dbReference type="InterPro" id="IPR007325">
    <property type="entry name" value="KFase/CYL"/>
</dbReference>
<dbReference type="Pfam" id="PF04199">
    <property type="entry name" value="Cyclase"/>
    <property type="match status" value="1"/>
</dbReference>
<dbReference type="Proteomes" id="UP000198878">
    <property type="component" value="Unassembled WGS sequence"/>
</dbReference>
<evidence type="ECO:0000313" key="1">
    <source>
        <dbReference type="EMBL" id="SEF37999.1"/>
    </source>
</evidence>
<sequence>MPRLVDLTHGFYDGMPSYPADWFPKFVSERSMTPETDPYGTKRTFSYLHVFPHNGTHMEYKLHFYPGTEGIDEVPLQTLIGRACVADLSHKGELDEVTGDDLEKALRPVWQPGDRLLIRTDYLRHNWGRPDYWDRPPYLTPSAAQWAIDNGACLIGFDCLTERPGDGESPVHHALLAAGIPLLEYVTNMHELTKQVVQLIALPTKVAGAEAAPARVIAMEDSDD</sequence>
<keyword evidence="2" id="KW-1185">Reference proteome</keyword>
<dbReference type="PANTHER" id="PTHR31118">
    <property type="entry name" value="CYCLASE-LIKE PROTEIN 2"/>
    <property type="match status" value="1"/>
</dbReference>
<reference evidence="2" key="1">
    <citation type="submission" date="2016-10" db="EMBL/GenBank/DDBJ databases">
        <authorList>
            <person name="Varghese N."/>
            <person name="Submissions S."/>
        </authorList>
    </citation>
    <scope>NUCLEOTIDE SEQUENCE [LARGE SCALE GENOMIC DNA]</scope>
    <source>
        <strain evidence="2">DSM 44654</strain>
    </source>
</reference>
<dbReference type="AlphaFoldDB" id="A0A1H5RI49"/>
<name>A0A1H5RI49_9PSEU</name>
<gene>
    <name evidence="1" type="ORF">SAMN05421837_11765</name>
</gene>
<dbReference type="RefSeq" id="WP_086675765.1">
    <property type="nucleotide sequence ID" value="NZ_FNUJ01000017.1"/>
</dbReference>
<dbReference type="InterPro" id="IPR037175">
    <property type="entry name" value="KFase_sf"/>
</dbReference>
<proteinExistence type="predicted"/>
<dbReference type="GO" id="GO:0004061">
    <property type="term" value="F:arylformamidase activity"/>
    <property type="evidence" value="ECO:0007669"/>
    <property type="project" value="InterPro"/>
</dbReference>
<dbReference type="STRING" id="218821.SAMN05421837_11765"/>
<dbReference type="SUPFAM" id="SSF102198">
    <property type="entry name" value="Putative cyclase"/>
    <property type="match status" value="1"/>
</dbReference>
<dbReference type="GO" id="GO:0019441">
    <property type="term" value="P:L-tryptophan catabolic process to kynurenine"/>
    <property type="evidence" value="ECO:0007669"/>
    <property type="project" value="InterPro"/>
</dbReference>
<dbReference type="OrthoDB" id="7067800at2"/>